<dbReference type="AlphaFoldDB" id="A0A370X0F9"/>
<sequence length="92" mass="9906">MSTHDAIKDALIAVAILNLVVSVAVASSSAYSGRQKMLQILVIWVVPVAGALLLGLFMLTRRGNAPRTGYPSERSEDIGQIWSGLHPPDQKH</sequence>
<organism evidence="3 4">
    <name type="scientific">Dyella psychrodurans</name>
    <dbReference type="NCBI Taxonomy" id="1927960"/>
    <lineage>
        <taxon>Bacteria</taxon>
        <taxon>Pseudomonadati</taxon>
        <taxon>Pseudomonadota</taxon>
        <taxon>Gammaproteobacteria</taxon>
        <taxon>Lysobacterales</taxon>
        <taxon>Rhodanobacteraceae</taxon>
        <taxon>Dyella</taxon>
    </lineage>
</organism>
<evidence type="ECO:0000256" key="2">
    <source>
        <dbReference type="SAM" id="Phobius"/>
    </source>
</evidence>
<keyword evidence="2" id="KW-0812">Transmembrane</keyword>
<accession>A0A370X0F9</accession>
<feature type="region of interest" description="Disordered" evidence="1">
    <location>
        <begin position="63"/>
        <end position="92"/>
    </location>
</feature>
<keyword evidence="2" id="KW-0472">Membrane</keyword>
<feature type="transmembrane region" description="Helical" evidence="2">
    <location>
        <begin position="12"/>
        <end position="31"/>
    </location>
</feature>
<keyword evidence="2" id="KW-1133">Transmembrane helix</keyword>
<keyword evidence="4" id="KW-1185">Reference proteome</keyword>
<proteinExistence type="predicted"/>
<comment type="caution">
    <text evidence="3">The sequence shown here is derived from an EMBL/GenBank/DDBJ whole genome shotgun (WGS) entry which is preliminary data.</text>
</comment>
<dbReference type="EMBL" id="QRBF01000006">
    <property type="protein sequence ID" value="RDS81889.1"/>
    <property type="molecule type" value="Genomic_DNA"/>
</dbReference>
<feature type="transmembrane region" description="Helical" evidence="2">
    <location>
        <begin position="37"/>
        <end position="59"/>
    </location>
</feature>
<reference evidence="3 4" key="1">
    <citation type="submission" date="2018-07" db="EMBL/GenBank/DDBJ databases">
        <title>Dyella monticola sp. nov. and Dyella psychrodurans sp. nov. isolated from monsoon evergreen broad-leaved forest soil of Dinghu Mountain, China.</title>
        <authorList>
            <person name="Gao Z."/>
            <person name="Qiu L."/>
        </authorList>
    </citation>
    <scope>NUCLEOTIDE SEQUENCE [LARGE SCALE GENOMIC DNA]</scope>
    <source>
        <strain evidence="3 4">4MSK11</strain>
    </source>
</reference>
<evidence type="ECO:0000256" key="1">
    <source>
        <dbReference type="SAM" id="MobiDB-lite"/>
    </source>
</evidence>
<evidence type="ECO:0000313" key="4">
    <source>
        <dbReference type="Proteomes" id="UP000255334"/>
    </source>
</evidence>
<name>A0A370X0F9_9GAMM</name>
<dbReference type="Proteomes" id="UP000255334">
    <property type="component" value="Unassembled WGS sequence"/>
</dbReference>
<evidence type="ECO:0000313" key="3">
    <source>
        <dbReference type="EMBL" id="RDS81889.1"/>
    </source>
</evidence>
<gene>
    <name evidence="3" type="ORF">DWU99_15835</name>
</gene>
<protein>
    <submittedName>
        <fullName evidence="3">Uncharacterized protein</fullName>
    </submittedName>
</protein>